<proteinExistence type="predicted"/>
<dbReference type="GO" id="GO:0004553">
    <property type="term" value="F:hydrolase activity, hydrolyzing O-glycosyl compounds"/>
    <property type="evidence" value="ECO:0007669"/>
    <property type="project" value="TreeGrafter"/>
</dbReference>
<keyword evidence="1" id="KW-0732">Signal</keyword>
<dbReference type="InterPro" id="IPR051923">
    <property type="entry name" value="Glycosyl_Hydrolase_39"/>
</dbReference>
<evidence type="ECO:0000256" key="1">
    <source>
        <dbReference type="SAM" id="SignalP"/>
    </source>
</evidence>
<feature type="signal peptide" evidence="1">
    <location>
        <begin position="1"/>
        <end position="26"/>
    </location>
</feature>
<dbReference type="SUPFAM" id="SSF51445">
    <property type="entry name" value="(Trans)glycosidases"/>
    <property type="match status" value="1"/>
</dbReference>
<organism evidence="2">
    <name type="scientific">uncultured Solirubrobacteraceae bacterium</name>
    <dbReference type="NCBI Taxonomy" id="1162706"/>
    <lineage>
        <taxon>Bacteria</taxon>
        <taxon>Bacillati</taxon>
        <taxon>Actinomycetota</taxon>
        <taxon>Thermoleophilia</taxon>
        <taxon>Solirubrobacterales</taxon>
        <taxon>Solirubrobacteraceae</taxon>
        <taxon>environmental samples</taxon>
    </lineage>
</organism>
<gene>
    <name evidence="2" type="ORF">AVDCRST_MAG85-272</name>
</gene>
<name>A0A6J4RK12_9ACTN</name>
<accession>A0A6J4RK12</accession>
<reference evidence="2" key="1">
    <citation type="submission" date="2020-02" db="EMBL/GenBank/DDBJ databases">
        <authorList>
            <person name="Meier V. D."/>
        </authorList>
    </citation>
    <scope>NUCLEOTIDE SEQUENCE</scope>
    <source>
        <strain evidence="2">AVDCRST_MAG85</strain>
    </source>
</reference>
<protein>
    <submittedName>
        <fullName evidence="2">GH5</fullName>
    </submittedName>
</protein>
<sequence length="508" mass="56078">MTRPVRATLLALILLLPAVLAPAAQASPSQLSIMMDDDNLLYRGDAVRDQSLQRMRNLGVDVVRVTVLWSVLTDKASQSKLKGAGATNPRNYPVLNWDRYDRLVRSARSLGMVVYFNPTPPGPSWAHGKAPKGLRSVVKKAWKPDPGEFAKFVEAVGKRFSGSYRDENDARQPIPRVSFWGLGNEPNQAGWLAPQWEKGKMVSPVMYRELYLRSRAALDRTGHGRDTILVGELAPLGSSNQGQRSPIRPRKFLRALFCESSRGEGCEAFDKYGPIRATGFAHHPYTKNVSPVTKDKHPDSITLANLSSLSRLLDSLARRTGNVKAKLPIWLTEFGFETNPPDPFSGVSLERQAEYNQLGELLSYLDPRVAGITQFLLRDVAPVASGPKSSKAHWFTYQSGLEFVDGRPKPALQAYYFPFIVQQPGGFVANVWGQLRFRPNGLPAGARDQVQIQFKPAEGDEFVNVGDPITVTSAMNYFTGRMTLPGPGEVRALWTGGSLASRSATVTR</sequence>
<feature type="chain" id="PRO_5038983797" evidence="1">
    <location>
        <begin position="27"/>
        <end position="508"/>
    </location>
</feature>
<dbReference type="AlphaFoldDB" id="A0A6J4RK12"/>
<evidence type="ECO:0000313" key="2">
    <source>
        <dbReference type="EMBL" id="CAA9475439.1"/>
    </source>
</evidence>
<dbReference type="PANTHER" id="PTHR12631:SF10">
    <property type="entry name" value="BETA-XYLOSIDASE-LIKE PROTEIN-RELATED"/>
    <property type="match status" value="1"/>
</dbReference>
<dbReference type="InterPro" id="IPR017853">
    <property type="entry name" value="GH"/>
</dbReference>
<dbReference type="EMBL" id="CADCVT010000032">
    <property type="protein sequence ID" value="CAA9475439.1"/>
    <property type="molecule type" value="Genomic_DNA"/>
</dbReference>
<dbReference type="Gene3D" id="3.20.20.80">
    <property type="entry name" value="Glycosidases"/>
    <property type="match status" value="1"/>
</dbReference>
<dbReference type="PANTHER" id="PTHR12631">
    <property type="entry name" value="ALPHA-L-IDURONIDASE"/>
    <property type="match status" value="1"/>
</dbReference>